<comment type="cofactor">
    <cofactor evidence="4">
        <name>FAD</name>
        <dbReference type="ChEBI" id="CHEBI:57692"/>
    </cofactor>
</comment>
<dbReference type="GO" id="GO:0050660">
    <property type="term" value="F:flavin adenine dinucleotide binding"/>
    <property type="evidence" value="ECO:0007669"/>
    <property type="project" value="InterPro"/>
</dbReference>
<gene>
    <name evidence="7" type="ORF">QQS21_005689</name>
</gene>
<dbReference type="Gene3D" id="3.50.50.60">
    <property type="entry name" value="FAD/NAD(P)-binding domain"/>
    <property type="match status" value="1"/>
</dbReference>
<dbReference type="AlphaFoldDB" id="A0AAJ0CRP4"/>
<evidence type="ECO:0000313" key="8">
    <source>
        <dbReference type="Proteomes" id="UP001251528"/>
    </source>
</evidence>
<evidence type="ECO:0000256" key="5">
    <source>
        <dbReference type="SAM" id="SignalP"/>
    </source>
</evidence>
<keyword evidence="4" id="KW-0274">FAD</keyword>
<feature type="signal peptide" evidence="5">
    <location>
        <begin position="1"/>
        <end position="22"/>
    </location>
</feature>
<keyword evidence="5" id="KW-0732">Signal</keyword>
<name>A0AAJ0CRP4_9HYPO</name>
<dbReference type="InterPro" id="IPR012132">
    <property type="entry name" value="GMC_OxRdtase"/>
</dbReference>
<dbReference type="Pfam" id="PF05199">
    <property type="entry name" value="GMC_oxred_C"/>
    <property type="match status" value="1"/>
</dbReference>
<dbReference type="InterPro" id="IPR036188">
    <property type="entry name" value="FAD/NAD-bd_sf"/>
</dbReference>
<dbReference type="PIRSF" id="PIRSF000137">
    <property type="entry name" value="Alcohol_oxidase"/>
    <property type="match status" value="1"/>
</dbReference>
<evidence type="ECO:0000256" key="2">
    <source>
        <dbReference type="ARBA" id="ARBA00023180"/>
    </source>
</evidence>
<dbReference type="Gene3D" id="3.30.560.10">
    <property type="entry name" value="Glucose Oxidase, domain 3"/>
    <property type="match status" value="1"/>
</dbReference>
<dbReference type="GO" id="GO:0044550">
    <property type="term" value="P:secondary metabolite biosynthetic process"/>
    <property type="evidence" value="ECO:0007669"/>
    <property type="project" value="TreeGrafter"/>
</dbReference>
<reference evidence="7" key="1">
    <citation type="submission" date="2023-06" db="EMBL/GenBank/DDBJ databases">
        <title>Conoideocrella luteorostrata (Hypocreales: Clavicipitaceae), a potential biocontrol fungus for elongate hemlock scale in United States Christmas tree production areas.</title>
        <authorList>
            <person name="Barrett H."/>
            <person name="Lovett B."/>
            <person name="Macias A.M."/>
            <person name="Stajich J.E."/>
            <person name="Kasson M.T."/>
        </authorList>
    </citation>
    <scope>NUCLEOTIDE SEQUENCE</scope>
    <source>
        <strain evidence="7">ARSEF 14590</strain>
    </source>
</reference>
<feature type="domain" description="Glucose-methanol-choline oxidoreductase N-terminal" evidence="6">
    <location>
        <begin position="326"/>
        <end position="340"/>
    </location>
</feature>
<evidence type="ECO:0000313" key="7">
    <source>
        <dbReference type="EMBL" id="KAK2598138.1"/>
    </source>
</evidence>
<dbReference type="InterPro" id="IPR000172">
    <property type="entry name" value="GMC_OxRdtase_N"/>
</dbReference>
<feature type="active site" description="Proton acceptor" evidence="3">
    <location>
        <position position="606"/>
    </location>
</feature>
<dbReference type="PROSITE" id="PS00624">
    <property type="entry name" value="GMC_OXRED_2"/>
    <property type="match status" value="1"/>
</dbReference>
<feature type="binding site" evidence="4">
    <location>
        <begin position="607"/>
        <end position="608"/>
    </location>
    <ligand>
        <name>FAD</name>
        <dbReference type="ChEBI" id="CHEBI:57692"/>
    </ligand>
</feature>
<evidence type="ECO:0000259" key="6">
    <source>
        <dbReference type="PROSITE" id="PS00624"/>
    </source>
</evidence>
<dbReference type="PANTHER" id="PTHR11552">
    <property type="entry name" value="GLUCOSE-METHANOL-CHOLINE GMC OXIDOREDUCTASE"/>
    <property type="match status" value="1"/>
</dbReference>
<dbReference type="EMBL" id="JASWJB010000098">
    <property type="protein sequence ID" value="KAK2598138.1"/>
    <property type="molecule type" value="Genomic_DNA"/>
</dbReference>
<feature type="chain" id="PRO_5042473417" description="Glucose-methanol-choline oxidoreductase N-terminal domain-containing protein" evidence="5">
    <location>
        <begin position="23"/>
        <end position="626"/>
    </location>
</feature>
<dbReference type="GO" id="GO:0016614">
    <property type="term" value="F:oxidoreductase activity, acting on CH-OH group of donors"/>
    <property type="evidence" value="ECO:0007669"/>
    <property type="project" value="InterPro"/>
</dbReference>
<dbReference type="PANTHER" id="PTHR11552:SF138">
    <property type="entry name" value="DEHYDROGENASE PKFF-RELATED"/>
    <property type="match status" value="1"/>
</dbReference>
<comment type="similarity">
    <text evidence="1">Belongs to the GMC oxidoreductase family.</text>
</comment>
<evidence type="ECO:0000256" key="4">
    <source>
        <dbReference type="PIRSR" id="PIRSR000137-2"/>
    </source>
</evidence>
<dbReference type="Pfam" id="PF00732">
    <property type="entry name" value="GMC_oxred_N"/>
    <property type="match status" value="1"/>
</dbReference>
<dbReference type="SUPFAM" id="SSF51905">
    <property type="entry name" value="FAD/NAD(P)-binding domain"/>
    <property type="match status" value="1"/>
</dbReference>
<dbReference type="Proteomes" id="UP001251528">
    <property type="component" value="Unassembled WGS sequence"/>
</dbReference>
<sequence length="626" mass="67104">MPHLIVSLLLSSLLVFPAPASCQSSVFADILEGAGLIGSHFGTPSINSTYDYVVVGGGTAGLAIATRLAQNSSQTVAVVEGGSFYEITNGNYSQVPGLAAQWIGTDPLLRNPQVDWNQVTEPMEGIGGRSILYTSGKTLGGGSARNYMFYTRSSVGTHQFWADTVDDQSYTFDNLLPYFKRSVNFEGVNSQFRAKNATPEIDDSFFDENGGPLKVSYSNFATSFGTWVAKALRSIGFKDVKGFVTGNILGYSYTVWSLDRQQQTRSSSETSFLRYALANTTNLNVYTSTLAKQIVFNENTAQGVLVNAGGADFLLTAKREVIVSAGAFRSPQLLLASGIGPRAQLKALNIPVVADRSGVGQNLTDHVSFGISWPVNLVTHSAFGHPGYAAAAAEQYLTNRTGALASTGGDIIAFEKFPNKVLSCLSNETRTALAANPQDWPDVEYYFADAFTGNGKDFVHGHPPSNANYVSNSAALVAPFSRGNVTITSRDTAVLPRVNLNYLQDVRDQEIAVAAFRRIRVLTEQSDMKDILAGPEAYPGANITSYAEILKAIQDSALPVYHAAASCAMGKTTDPWAVVDSRARVIGVNSLRVVDASAFPFLIPGHPQATVYALAEKIADVINRGL</sequence>
<accession>A0AAJ0CRP4</accession>
<evidence type="ECO:0000256" key="3">
    <source>
        <dbReference type="PIRSR" id="PIRSR000137-1"/>
    </source>
</evidence>
<organism evidence="7 8">
    <name type="scientific">Conoideocrella luteorostrata</name>
    <dbReference type="NCBI Taxonomy" id="1105319"/>
    <lineage>
        <taxon>Eukaryota</taxon>
        <taxon>Fungi</taxon>
        <taxon>Dikarya</taxon>
        <taxon>Ascomycota</taxon>
        <taxon>Pezizomycotina</taxon>
        <taxon>Sordariomycetes</taxon>
        <taxon>Hypocreomycetidae</taxon>
        <taxon>Hypocreales</taxon>
        <taxon>Clavicipitaceae</taxon>
        <taxon>Conoideocrella</taxon>
    </lineage>
</organism>
<keyword evidence="4" id="KW-0285">Flavoprotein</keyword>
<comment type="caution">
    <text evidence="7">The sequence shown here is derived from an EMBL/GenBank/DDBJ whole genome shotgun (WGS) entry which is preliminary data.</text>
</comment>
<keyword evidence="8" id="KW-1185">Reference proteome</keyword>
<dbReference type="InterPro" id="IPR007867">
    <property type="entry name" value="GMC_OxRtase_C"/>
</dbReference>
<proteinExistence type="inferred from homology"/>
<protein>
    <recommendedName>
        <fullName evidence="6">Glucose-methanol-choline oxidoreductase N-terminal domain-containing protein</fullName>
    </recommendedName>
</protein>
<dbReference type="SUPFAM" id="SSF54373">
    <property type="entry name" value="FAD-linked reductases, C-terminal domain"/>
    <property type="match status" value="1"/>
</dbReference>
<feature type="active site" description="Proton donor" evidence="3">
    <location>
        <position position="562"/>
    </location>
</feature>
<evidence type="ECO:0000256" key="1">
    <source>
        <dbReference type="ARBA" id="ARBA00010790"/>
    </source>
</evidence>
<keyword evidence="2" id="KW-0325">Glycoprotein</keyword>